<gene>
    <name evidence="8" type="ORF">GBAR_LOCUS30842</name>
</gene>
<dbReference type="InterPro" id="IPR040758">
    <property type="entry name" value="PrmC_N"/>
</dbReference>
<dbReference type="AlphaFoldDB" id="A0AA35XGI1"/>
<evidence type="ECO:0000256" key="5">
    <source>
        <dbReference type="ARBA" id="ARBA00048391"/>
    </source>
</evidence>
<dbReference type="HAMAP" id="MF_02126">
    <property type="entry name" value="RF_methyltr_PrmC"/>
    <property type="match status" value="1"/>
</dbReference>
<reference evidence="8" key="1">
    <citation type="submission" date="2023-03" db="EMBL/GenBank/DDBJ databases">
        <authorList>
            <person name="Steffen K."/>
            <person name="Cardenas P."/>
        </authorList>
    </citation>
    <scope>NUCLEOTIDE SEQUENCE</scope>
</reference>
<accession>A0AA35XGI1</accession>
<dbReference type="NCBIfam" id="TIGR00536">
    <property type="entry name" value="hemK_fam"/>
    <property type="match status" value="1"/>
</dbReference>
<dbReference type="Pfam" id="PF05175">
    <property type="entry name" value="MTS"/>
    <property type="match status" value="1"/>
</dbReference>
<evidence type="ECO:0000256" key="4">
    <source>
        <dbReference type="ARBA" id="ARBA00022691"/>
    </source>
</evidence>
<keyword evidence="3" id="KW-0808">Transferase</keyword>
<evidence type="ECO:0000259" key="6">
    <source>
        <dbReference type="Pfam" id="PF05175"/>
    </source>
</evidence>
<dbReference type="EC" id="2.1.1.297" evidence="1"/>
<dbReference type="InterPro" id="IPR007848">
    <property type="entry name" value="Small_mtfrase_dom"/>
</dbReference>
<keyword evidence="9" id="KW-1185">Reference proteome</keyword>
<evidence type="ECO:0000256" key="1">
    <source>
        <dbReference type="ARBA" id="ARBA00012771"/>
    </source>
</evidence>
<dbReference type="InterPro" id="IPR002052">
    <property type="entry name" value="DNA_methylase_N6_adenine_CS"/>
</dbReference>
<sequence>MPDKMWRVVDLLDWTVGYFQQNGIPNPRLDAEVLLGHLLEKSRLQLYLHFEMPVFQEHLTPFRELIKKRIAHTPVSYLTNHKEFMSLDFYVDERVLIPRPETEQLVETILMTETGDFQRLLELGTGSGVIATSLAVQQPEWEIVATDISESALAVARKNAETHACAAQIEFLSGDLFEPIEAINTNGDTRFDWIVCNPPYIKNTERAALSPDVRDYEPEVALFAGDDGLAVIRRLIAEAPKYLTPGGKLILEIGAAQADTVRTLLDAESAYCTYELLEDYAGKERVVLASIS</sequence>
<dbReference type="Pfam" id="PF17827">
    <property type="entry name" value="PrmC_N"/>
    <property type="match status" value="1"/>
</dbReference>
<proteinExistence type="inferred from homology"/>
<evidence type="ECO:0000313" key="9">
    <source>
        <dbReference type="Proteomes" id="UP001174909"/>
    </source>
</evidence>
<evidence type="ECO:0000313" key="8">
    <source>
        <dbReference type="EMBL" id="CAI8056604.1"/>
    </source>
</evidence>
<dbReference type="InterPro" id="IPR029063">
    <property type="entry name" value="SAM-dependent_MTases_sf"/>
</dbReference>
<organism evidence="8 9">
    <name type="scientific">Geodia barretti</name>
    <name type="common">Barrett's horny sponge</name>
    <dbReference type="NCBI Taxonomy" id="519541"/>
    <lineage>
        <taxon>Eukaryota</taxon>
        <taxon>Metazoa</taxon>
        <taxon>Porifera</taxon>
        <taxon>Demospongiae</taxon>
        <taxon>Heteroscleromorpha</taxon>
        <taxon>Tetractinellida</taxon>
        <taxon>Astrophorina</taxon>
        <taxon>Geodiidae</taxon>
        <taxon>Geodia</taxon>
    </lineage>
</organism>
<name>A0AA35XGI1_GEOBA</name>
<dbReference type="PANTHER" id="PTHR18895:SF74">
    <property type="entry name" value="MTRF1L RELEASE FACTOR GLUTAMINE METHYLTRANSFERASE"/>
    <property type="match status" value="1"/>
</dbReference>
<dbReference type="PROSITE" id="PS00092">
    <property type="entry name" value="N6_MTASE"/>
    <property type="match status" value="1"/>
</dbReference>
<dbReference type="InterPro" id="IPR050320">
    <property type="entry name" value="N5-glutamine_MTase"/>
</dbReference>
<dbReference type="SUPFAM" id="SSF53335">
    <property type="entry name" value="S-adenosyl-L-methionine-dependent methyltransferases"/>
    <property type="match status" value="1"/>
</dbReference>
<dbReference type="Gene3D" id="1.10.8.10">
    <property type="entry name" value="DNA helicase RuvA subunit, C-terminal domain"/>
    <property type="match status" value="1"/>
</dbReference>
<protein>
    <recommendedName>
        <fullName evidence="1">peptide chain release factor N(5)-glutamine methyltransferase</fullName>
        <ecNumber evidence="1">2.1.1.297</ecNumber>
    </recommendedName>
</protein>
<dbReference type="Proteomes" id="UP001174909">
    <property type="component" value="Unassembled WGS sequence"/>
</dbReference>
<dbReference type="GO" id="GO:0003676">
    <property type="term" value="F:nucleic acid binding"/>
    <property type="evidence" value="ECO:0007669"/>
    <property type="project" value="InterPro"/>
</dbReference>
<evidence type="ECO:0000256" key="2">
    <source>
        <dbReference type="ARBA" id="ARBA00022603"/>
    </source>
</evidence>
<dbReference type="PANTHER" id="PTHR18895">
    <property type="entry name" value="HEMK METHYLTRANSFERASE"/>
    <property type="match status" value="1"/>
</dbReference>
<evidence type="ECO:0000256" key="3">
    <source>
        <dbReference type="ARBA" id="ARBA00022679"/>
    </source>
</evidence>
<dbReference type="InterPro" id="IPR004556">
    <property type="entry name" value="HemK-like"/>
</dbReference>
<dbReference type="GO" id="GO:0032259">
    <property type="term" value="P:methylation"/>
    <property type="evidence" value="ECO:0007669"/>
    <property type="project" value="UniProtKB-KW"/>
</dbReference>
<evidence type="ECO:0000259" key="7">
    <source>
        <dbReference type="Pfam" id="PF17827"/>
    </source>
</evidence>
<feature type="domain" description="Release factor glutamine methyltransferase N-terminal" evidence="7">
    <location>
        <begin position="10"/>
        <end position="79"/>
    </location>
</feature>
<dbReference type="NCBIfam" id="TIGR03534">
    <property type="entry name" value="RF_mod_PrmC"/>
    <property type="match status" value="1"/>
</dbReference>
<dbReference type="GO" id="GO:0102559">
    <property type="term" value="F:peptide chain release factor N(5)-glutamine methyltransferase activity"/>
    <property type="evidence" value="ECO:0007669"/>
    <property type="project" value="UniProtKB-EC"/>
</dbReference>
<keyword evidence="4" id="KW-0949">S-adenosyl-L-methionine</keyword>
<dbReference type="CDD" id="cd02440">
    <property type="entry name" value="AdoMet_MTases"/>
    <property type="match status" value="1"/>
</dbReference>
<dbReference type="InterPro" id="IPR019874">
    <property type="entry name" value="RF_methyltr_PrmC"/>
</dbReference>
<dbReference type="Gene3D" id="3.40.50.150">
    <property type="entry name" value="Vaccinia Virus protein VP39"/>
    <property type="match status" value="1"/>
</dbReference>
<feature type="domain" description="Methyltransferase small" evidence="6">
    <location>
        <begin position="103"/>
        <end position="205"/>
    </location>
</feature>
<keyword evidence="2 8" id="KW-0489">Methyltransferase</keyword>
<comment type="catalytic activity">
    <reaction evidence="5">
        <text>L-glutaminyl-[peptide chain release factor] + S-adenosyl-L-methionine = N(5)-methyl-L-glutaminyl-[peptide chain release factor] + S-adenosyl-L-homocysteine + H(+)</text>
        <dbReference type="Rhea" id="RHEA:42896"/>
        <dbReference type="Rhea" id="RHEA-COMP:10271"/>
        <dbReference type="Rhea" id="RHEA-COMP:10272"/>
        <dbReference type="ChEBI" id="CHEBI:15378"/>
        <dbReference type="ChEBI" id="CHEBI:30011"/>
        <dbReference type="ChEBI" id="CHEBI:57856"/>
        <dbReference type="ChEBI" id="CHEBI:59789"/>
        <dbReference type="ChEBI" id="CHEBI:61891"/>
        <dbReference type="EC" id="2.1.1.297"/>
    </reaction>
</comment>
<dbReference type="EMBL" id="CASHTH010004374">
    <property type="protein sequence ID" value="CAI8056604.1"/>
    <property type="molecule type" value="Genomic_DNA"/>
</dbReference>
<comment type="caution">
    <text evidence="8">The sequence shown here is derived from an EMBL/GenBank/DDBJ whole genome shotgun (WGS) entry which is preliminary data.</text>
</comment>